<dbReference type="PANTHER" id="PTHR30055:SF234">
    <property type="entry name" value="HTH-TYPE TRANSCRIPTIONAL REGULATOR BETI"/>
    <property type="match status" value="1"/>
</dbReference>
<evidence type="ECO:0000256" key="3">
    <source>
        <dbReference type="ARBA" id="ARBA00023125"/>
    </source>
</evidence>
<dbReference type="Gene3D" id="1.10.357.10">
    <property type="entry name" value="Tetracycline Repressor, domain 2"/>
    <property type="match status" value="1"/>
</dbReference>
<dbReference type="InterPro" id="IPR039538">
    <property type="entry name" value="BetI_C"/>
</dbReference>
<gene>
    <name evidence="7" type="ORF">LPT13_07350</name>
</gene>
<keyword evidence="2" id="KW-0805">Transcription regulation</keyword>
<evidence type="ECO:0000256" key="4">
    <source>
        <dbReference type="ARBA" id="ARBA00023163"/>
    </source>
</evidence>
<dbReference type="InterPro" id="IPR009057">
    <property type="entry name" value="Homeodomain-like_sf"/>
</dbReference>
<protein>
    <submittedName>
        <fullName evidence="7">TetR family transcriptional regulator C-terminal domain-containing protein</fullName>
    </submittedName>
</protein>
<feature type="DNA-binding region" description="H-T-H motif" evidence="5">
    <location>
        <begin position="31"/>
        <end position="50"/>
    </location>
</feature>
<reference evidence="7" key="1">
    <citation type="submission" date="2021-11" db="EMBL/GenBank/DDBJ databases">
        <title>A Novel Adlercreutzia Species, isolated from a Allomyrina dichotoma larva feces.</title>
        <authorList>
            <person name="Suh M.K."/>
        </authorList>
    </citation>
    <scope>NUCLEOTIDE SEQUENCE</scope>
    <source>
        <strain evidence="7">JBNU-10</strain>
    </source>
</reference>
<dbReference type="RefSeq" id="WP_242165108.1">
    <property type="nucleotide sequence ID" value="NZ_JAJMLW010000002.1"/>
</dbReference>
<evidence type="ECO:0000313" key="7">
    <source>
        <dbReference type="EMBL" id="MCI2242165.1"/>
    </source>
</evidence>
<keyword evidence="3 5" id="KW-0238">DNA-binding</keyword>
<evidence type="ECO:0000256" key="2">
    <source>
        <dbReference type="ARBA" id="ARBA00023015"/>
    </source>
</evidence>
<feature type="domain" description="HTH tetR-type" evidence="6">
    <location>
        <begin position="8"/>
        <end position="68"/>
    </location>
</feature>
<dbReference type="SUPFAM" id="SSF46689">
    <property type="entry name" value="Homeodomain-like"/>
    <property type="match status" value="1"/>
</dbReference>
<comment type="caution">
    <text evidence="7">The sequence shown here is derived from an EMBL/GenBank/DDBJ whole genome shotgun (WGS) entry which is preliminary data.</text>
</comment>
<dbReference type="Proteomes" id="UP001430755">
    <property type="component" value="Unassembled WGS sequence"/>
</dbReference>
<organism evidence="7 8">
    <name type="scientific">Adlercreutzia faecimuris</name>
    <dbReference type="NCBI Taxonomy" id="2897341"/>
    <lineage>
        <taxon>Bacteria</taxon>
        <taxon>Bacillati</taxon>
        <taxon>Actinomycetota</taxon>
        <taxon>Coriobacteriia</taxon>
        <taxon>Eggerthellales</taxon>
        <taxon>Eggerthellaceae</taxon>
        <taxon>Adlercreutzia</taxon>
    </lineage>
</organism>
<dbReference type="SUPFAM" id="SSF48498">
    <property type="entry name" value="Tetracyclin repressor-like, C-terminal domain"/>
    <property type="match status" value="1"/>
</dbReference>
<dbReference type="InterPro" id="IPR050109">
    <property type="entry name" value="HTH-type_TetR-like_transc_reg"/>
</dbReference>
<dbReference type="InterPro" id="IPR001647">
    <property type="entry name" value="HTH_TetR"/>
</dbReference>
<dbReference type="EMBL" id="JAJMLW010000002">
    <property type="protein sequence ID" value="MCI2242165.1"/>
    <property type="molecule type" value="Genomic_DNA"/>
</dbReference>
<keyword evidence="8" id="KW-1185">Reference proteome</keyword>
<evidence type="ECO:0000259" key="6">
    <source>
        <dbReference type="PROSITE" id="PS50977"/>
    </source>
</evidence>
<proteinExistence type="predicted"/>
<dbReference type="Pfam" id="PF00440">
    <property type="entry name" value="TetR_N"/>
    <property type="match status" value="1"/>
</dbReference>
<evidence type="ECO:0000313" key="8">
    <source>
        <dbReference type="Proteomes" id="UP001430755"/>
    </source>
</evidence>
<sequence length="206" mass="21400">MPKVIDERRRRERIAEAVWAIVARDGLEGATVRAVAAECGLSAGAVQHSFRSQAELQRFAMELVVERAAARIDATGRRAAPDAATGSGASALKAVEAVLSELLPLDAERLAEARVWAAFSAAALADPALAPLSRRMIAVVEGLCARCLAQLRADGALGPAAGDALAAPALRALVDGLTVGLLADPSPAARRQARAVLHAHLESLRP</sequence>
<dbReference type="PROSITE" id="PS50977">
    <property type="entry name" value="HTH_TETR_2"/>
    <property type="match status" value="1"/>
</dbReference>
<dbReference type="Pfam" id="PF13977">
    <property type="entry name" value="TetR_C_6"/>
    <property type="match status" value="1"/>
</dbReference>
<accession>A0ABS9WHC3</accession>
<name>A0ABS9WHC3_9ACTN</name>
<dbReference type="PANTHER" id="PTHR30055">
    <property type="entry name" value="HTH-TYPE TRANSCRIPTIONAL REGULATOR RUTR"/>
    <property type="match status" value="1"/>
</dbReference>
<keyword evidence="1" id="KW-0678">Repressor</keyword>
<evidence type="ECO:0000256" key="5">
    <source>
        <dbReference type="PROSITE-ProRule" id="PRU00335"/>
    </source>
</evidence>
<evidence type="ECO:0000256" key="1">
    <source>
        <dbReference type="ARBA" id="ARBA00022491"/>
    </source>
</evidence>
<dbReference type="InterPro" id="IPR036271">
    <property type="entry name" value="Tet_transcr_reg_TetR-rel_C_sf"/>
</dbReference>
<keyword evidence="4" id="KW-0804">Transcription</keyword>